<dbReference type="SUPFAM" id="SSF48652">
    <property type="entry name" value="Tetraspanin"/>
    <property type="match status" value="1"/>
</dbReference>
<dbReference type="InterPro" id="IPR008952">
    <property type="entry name" value="Tetraspanin_EC2_sf"/>
</dbReference>
<feature type="transmembrane region" description="Helical" evidence="6">
    <location>
        <begin position="58"/>
        <end position="81"/>
    </location>
</feature>
<dbReference type="PIRSF" id="PIRSF002419">
    <property type="entry name" value="Tetraspanin"/>
    <property type="match status" value="1"/>
</dbReference>
<dbReference type="InterPro" id="IPR018499">
    <property type="entry name" value="Tetraspanin/Peripherin"/>
</dbReference>
<feature type="transmembrane region" description="Helical" evidence="6">
    <location>
        <begin position="27"/>
        <end position="51"/>
    </location>
</feature>
<evidence type="ECO:0000256" key="1">
    <source>
        <dbReference type="ARBA" id="ARBA00004141"/>
    </source>
</evidence>
<dbReference type="RefSeq" id="XP_014481711.1">
    <property type="nucleotide sequence ID" value="XM_014626225.1"/>
</dbReference>
<feature type="transmembrane region" description="Helical" evidence="6">
    <location>
        <begin position="206"/>
        <end position="229"/>
    </location>
</feature>
<evidence type="ECO:0000313" key="7">
    <source>
        <dbReference type="Proteomes" id="UP000515204"/>
    </source>
</evidence>
<comment type="similarity">
    <text evidence="2 6">Belongs to the tetraspanin (TM4SF) family.</text>
</comment>
<gene>
    <name evidence="8" type="primary">LOC106748042</name>
</gene>
<evidence type="ECO:0000313" key="8">
    <source>
        <dbReference type="RefSeq" id="XP_014481711.1"/>
    </source>
</evidence>
<evidence type="ECO:0000256" key="4">
    <source>
        <dbReference type="ARBA" id="ARBA00022989"/>
    </source>
</evidence>
<evidence type="ECO:0000256" key="6">
    <source>
        <dbReference type="RuleBase" id="RU361218"/>
    </source>
</evidence>
<keyword evidence="4 6" id="KW-1133">Transmembrane helix</keyword>
<dbReference type="OrthoDB" id="10016273at2759"/>
<comment type="subcellular location">
    <subcellularLocation>
        <location evidence="1 6">Membrane</location>
        <topology evidence="1 6">Multi-pass membrane protein</topology>
    </subcellularLocation>
</comment>
<keyword evidence="3 6" id="KW-0812">Transmembrane</keyword>
<sequence>MGLVGWMLIDRDTFLMSYAEERQKLEVSLFLMLGLGIILVFVGILACCGVCKKSRCNLTTAFCVMLVIIVWQTSFSVWVMFNSDYLKEILKSNMINTIKNEYGVIESRTQVVDAFQYELECCGFTGPADWAGSKYANKDPSLPFNLTVSGAVNNIYNVPESCCKMTDRNICNDTRQLKIGGIVNSAIHSEGCMDKLTTELMRQTTIIGIISIGFGLLQVLFVCTCIIYAQTFKARYKD</sequence>
<organism evidence="7 8">
    <name type="scientific">Dinoponera quadriceps</name>
    <name type="common">South American ant</name>
    <dbReference type="NCBI Taxonomy" id="609295"/>
    <lineage>
        <taxon>Eukaryota</taxon>
        <taxon>Metazoa</taxon>
        <taxon>Ecdysozoa</taxon>
        <taxon>Arthropoda</taxon>
        <taxon>Hexapoda</taxon>
        <taxon>Insecta</taxon>
        <taxon>Pterygota</taxon>
        <taxon>Neoptera</taxon>
        <taxon>Endopterygota</taxon>
        <taxon>Hymenoptera</taxon>
        <taxon>Apocrita</taxon>
        <taxon>Aculeata</taxon>
        <taxon>Formicoidea</taxon>
        <taxon>Formicidae</taxon>
        <taxon>Ponerinae</taxon>
        <taxon>Ponerini</taxon>
        <taxon>Dinoponera</taxon>
    </lineage>
</organism>
<dbReference type="PRINTS" id="PR00259">
    <property type="entry name" value="TMFOUR"/>
</dbReference>
<comment type="caution">
    <text evidence="6">Lacks conserved residue(s) required for the propagation of feature annotation.</text>
</comment>
<dbReference type="Proteomes" id="UP000515204">
    <property type="component" value="Unplaced"/>
</dbReference>
<dbReference type="GeneID" id="106748042"/>
<keyword evidence="7" id="KW-1185">Reference proteome</keyword>
<dbReference type="GO" id="GO:0005886">
    <property type="term" value="C:plasma membrane"/>
    <property type="evidence" value="ECO:0007669"/>
    <property type="project" value="TreeGrafter"/>
</dbReference>
<dbReference type="AlphaFoldDB" id="A0A6P3XTD3"/>
<evidence type="ECO:0000256" key="5">
    <source>
        <dbReference type="ARBA" id="ARBA00023136"/>
    </source>
</evidence>
<dbReference type="InterPro" id="IPR000301">
    <property type="entry name" value="Tetraspanin_animals"/>
</dbReference>
<evidence type="ECO:0000256" key="3">
    <source>
        <dbReference type="ARBA" id="ARBA00022692"/>
    </source>
</evidence>
<reference evidence="8" key="1">
    <citation type="submission" date="2025-08" db="UniProtKB">
        <authorList>
            <consortium name="RefSeq"/>
        </authorList>
    </citation>
    <scope>IDENTIFICATION</scope>
</reference>
<protein>
    <recommendedName>
        <fullName evidence="6">Tetraspanin</fullName>
    </recommendedName>
</protein>
<accession>A0A6P3XTD3</accession>
<proteinExistence type="inferred from homology"/>
<keyword evidence="5 6" id="KW-0472">Membrane</keyword>
<dbReference type="Pfam" id="PF00335">
    <property type="entry name" value="Tetraspanin"/>
    <property type="match status" value="1"/>
</dbReference>
<dbReference type="PANTHER" id="PTHR19282:SF551">
    <property type="entry name" value="RE08073P-RELATED"/>
    <property type="match status" value="1"/>
</dbReference>
<dbReference type="PANTHER" id="PTHR19282">
    <property type="entry name" value="TETRASPANIN"/>
    <property type="match status" value="1"/>
</dbReference>
<dbReference type="Gene3D" id="1.10.1450.10">
    <property type="entry name" value="Tetraspanin"/>
    <property type="match status" value="1"/>
</dbReference>
<dbReference type="KEGG" id="dqu:106748042"/>
<name>A0A6P3XTD3_DINQU</name>
<evidence type="ECO:0000256" key="2">
    <source>
        <dbReference type="ARBA" id="ARBA00006840"/>
    </source>
</evidence>